<evidence type="ECO:0000259" key="5">
    <source>
        <dbReference type="PROSITE" id="PS51755"/>
    </source>
</evidence>
<feature type="DNA-binding region" description="OmpR/PhoB-type" evidence="3">
    <location>
        <begin position="130"/>
        <end position="229"/>
    </location>
</feature>
<gene>
    <name evidence="6" type="ORF">SAMN04244579_01031</name>
</gene>
<dbReference type="AlphaFoldDB" id="A0A1H6RNS8"/>
<dbReference type="CDD" id="cd00383">
    <property type="entry name" value="trans_reg_C"/>
    <property type="match status" value="1"/>
</dbReference>
<keyword evidence="1 3" id="KW-0238">DNA-binding</keyword>
<dbReference type="GO" id="GO:0006355">
    <property type="term" value="P:regulation of DNA-templated transcription"/>
    <property type="evidence" value="ECO:0007669"/>
    <property type="project" value="InterPro"/>
</dbReference>
<evidence type="ECO:0000256" key="1">
    <source>
        <dbReference type="ARBA" id="ARBA00023125"/>
    </source>
</evidence>
<evidence type="ECO:0000256" key="3">
    <source>
        <dbReference type="PROSITE-ProRule" id="PRU01091"/>
    </source>
</evidence>
<dbReference type="SMART" id="SM00448">
    <property type="entry name" value="REC"/>
    <property type="match status" value="1"/>
</dbReference>
<dbReference type="GO" id="GO:0000976">
    <property type="term" value="F:transcription cis-regulatory region binding"/>
    <property type="evidence" value="ECO:0007669"/>
    <property type="project" value="TreeGrafter"/>
</dbReference>
<reference evidence="6 7" key="1">
    <citation type="submission" date="2016-10" db="EMBL/GenBank/DDBJ databases">
        <authorList>
            <person name="de Groot N.N."/>
        </authorList>
    </citation>
    <scope>NUCLEOTIDE SEQUENCE [LARGE SCALE GENOMIC DNA]</scope>
    <source>
        <strain evidence="6 7">DSM 1041</strain>
    </source>
</reference>
<dbReference type="InterPro" id="IPR001867">
    <property type="entry name" value="OmpR/PhoB-type_DNA-bd"/>
</dbReference>
<dbReference type="Gene3D" id="6.10.250.690">
    <property type="match status" value="1"/>
</dbReference>
<dbReference type="PROSITE" id="PS50110">
    <property type="entry name" value="RESPONSE_REGULATORY"/>
    <property type="match status" value="1"/>
</dbReference>
<dbReference type="Pfam" id="PF00072">
    <property type="entry name" value="Response_reg"/>
    <property type="match status" value="1"/>
</dbReference>
<evidence type="ECO:0000313" key="7">
    <source>
        <dbReference type="Proteomes" id="UP000199005"/>
    </source>
</evidence>
<dbReference type="InterPro" id="IPR001789">
    <property type="entry name" value="Sig_transdc_resp-reg_receiver"/>
</dbReference>
<dbReference type="EMBL" id="FNYO01000008">
    <property type="protein sequence ID" value="SEI53245.1"/>
    <property type="molecule type" value="Genomic_DNA"/>
</dbReference>
<dbReference type="CDD" id="cd17620">
    <property type="entry name" value="REC_OmpR_KdpE-like"/>
    <property type="match status" value="1"/>
</dbReference>
<feature type="domain" description="Response regulatory" evidence="4">
    <location>
        <begin position="6"/>
        <end position="119"/>
    </location>
</feature>
<dbReference type="STRING" id="170623.SAMN04244579_01031"/>
<sequence length="229" mass="25506">MSETPTILLVEDDPQIRELVAATLEGEGYAIVEAGTAAQGAVEAGACKPDLLILDLGLPDRNGINFIRDYRIWSAVPILVLSARSQEISKVTALDAGADDYLTKPFGVSELLARVRALLRRPAAEREQLEPTIEFGDCRIDCVRRQVTRAGDPLHLTDIQYRLLILLASNPGRVLTHRQLLLQIWGGRAVENNQYLRVYVGHLRQKIERIPAQPQHILTEIGVGYRFQP</sequence>
<accession>A0A1H6RNS8</accession>
<dbReference type="Pfam" id="PF00486">
    <property type="entry name" value="Trans_reg_C"/>
    <property type="match status" value="1"/>
</dbReference>
<dbReference type="GO" id="GO:0032993">
    <property type="term" value="C:protein-DNA complex"/>
    <property type="evidence" value="ECO:0007669"/>
    <property type="project" value="TreeGrafter"/>
</dbReference>
<feature type="domain" description="OmpR/PhoB-type" evidence="5">
    <location>
        <begin position="130"/>
        <end position="229"/>
    </location>
</feature>
<organism evidence="6 7">
    <name type="scientific">Azotobacter beijerinckii</name>
    <dbReference type="NCBI Taxonomy" id="170623"/>
    <lineage>
        <taxon>Bacteria</taxon>
        <taxon>Pseudomonadati</taxon>
        <taxon>Pseudomonadota</taxon>
        <taxon>Gammaproteobacteria</taxon>
        <taxon>Pseudomonadales</taxon>
        <taxon>Pseudomonadaceae</taxon>
        <taxon>Azotobacter</taxon>
    </lineage>
</organism>
<dbReference type="InterPro" id="IPR036388">
    <property type="entry name" value="WH-like_DNA-bd_sf"/>
</dbReference>
<dbReference type="SUPFAM" id="SSF52172">
    <property type="entry name" value="CheY-like"/>
    <property type="match status" value="1"/>
</dbReference>
<dbReference type="InterPro" id="IPR039420">
    <property type="entry name" value="WalR-like"/>
</dbReference>
<dbReference type="GO" id="GO:0005829">
    <property type="term" value="C:cytosol"/>
    <property type="evidence" value="ECO:0007669"/>
    <property type="project" value="TreeGrafter"/>
</dbReference>
<dbReference type="Gene3D" id="3.40.50.2300">
    <property type="match status" value="1"/>
</dbReference>
<proteinExistence type="predicted"/>
<protein>
    <submittedName>
        <fullName evidence="6">Two-component system, OmpR family, KDP operon response regulator KdpE</fullName>
    </submittedName>
</protein>
<dbReference type="GO" id="GO:0000156">
    <property type="term" value="F:phosphorelay response regulator activity"/>
    <property type="evidence" value="ECO:0007669"/>
    <property type="project" value="TreeGrafter"/>
</dbReference>
<evidence type="ECO:0000256" key="2">
    <source>
        <dbReference type="PROSITE-ProRule" id="PRU00169"/>
    </source>
</evidence>
<dbReference type="RefSeq" id="WP_090897795.1">
    <property type="nucleotide sequence ID" value="NZ_FNYO01000008.1"/>
</dbReference>
<dbReference type="PANTHER" id="PTHR48111:SF50">
    <property type="entry name" value="KDP OPERON TRANSCRIPTIONAL REGULATORY PROTEIN KDPE"/>
    <property type="match status" value="1"/>
</dbReference>
<dbReference type="PANTHER" id="PTHR48111">
    <property type="entry name" value="REGULATOR OF RPOS"/>
    <property type="match status" value="1"/>
</dbReference>
<feature type="modified residue" description="4-aspartylphosphate" evidence="2">
    <location>
        <position position="55"/>
    </location>
</feature>
<keyword evidence="2" id="KW-0597">Phosphoprotein</keyword>
<dbReference type="Gene3D" id="1.10.10.10">
    <property type="entry name" value="Winged helix-like DNA-binding domain superfamily/Winged helix DNA-binding domain"/>
    <property type="match status" value="1"/>
</dbReference>
<evidence type="ECO:0000259" key="4">
    <source>
        <dbReference type="PROSITE" id="PS50110"/>
    </source>
</evidence>
<dbReference type="Proteomes" id="UP000199005">
    <property type="component" value="Unassembled WGS sequence"/>
</dbReference>
<evidence type="ECO:0000313" key="6">
    <source>
        <dbReference type="EMBL" id="SEI53245.1"/>
    </source>
</evidence>
<name>A0A1H6RNS8_9GAMM</name>
<dbReference type="PROSITE" id="PS51755">
    <property type="entry name" value="OMPR_PHOB"/>
    <property type="match status" value="1"/>
</dbReference>
<dbReference type="SMART" id="SM00862">
    <property type="entry name" value="Trans_reg_C"/>
    <property type="match status" value="1"/>
</dbReference>
<dbReference type="InterPro" id="IPR011006">
    <property type="entry name" value="CheY-like_superfamily"/>
</dbReference>